<organism evidence="2">
    <name type="scientific">marine metagenome</name>
    <dbReference type="NCBI Taxonomy" id="408172"/>
    <lineage>
        <taxon>unclassified sequences</taxon>
        <taxon>metagenomes</taxon>
        <taxon>ecological metagenomes</taxon>
    </lineage>
</organism>
<dbReference type="PANTHER" id="PTHR36536:SF3">
    <property type="entry name" value="UPF0111 PROTEIN HI_1603"/>
    <property type="match status" value="1"/>
</dbReference>
<accession>A0A382SKT7</accession>
<dbReference type="EMBL" id="UINC01129599">
    <property type="protein sequence ID" value="SVD10095.1"/>
    <property type="molecule type" value="Genomic_DNA"/>
</dbReference>
<dbReference type="PANTHER" id="PTHR36536">
    <property type="entry name" value="UPF0111 PROTEIN HI_1603"/>
    <property type="match status" value="1"/>
</dbReference>
<dbReference type="InterPro" id="IPR018445">
    <property type="entry name" value="Put_Phosphate_transp_reg"/>
</dbReference>
<sequence>RIIDELDELVETGFGDSEVGRVDEMISELGRLETETDAQLDAAARKLFSIEAELGVATIFWHQVLRQIATLADLAERVGNRLRLLMAT</sequence>
<evidence type="ECO:0008006" key="3">
    <source>
        <dbReference type="Google" id="ProtNLM"/>
    </source>
</evidence>
<gene>
    <name evidence="2" type="ORF">METZ01_LOCUS362949</name>
</gene>
<evidence type="ECO:0000313" key="2">
    <source>
        <dbReference type="EMBL" id="SVD10095.1"/>
    </source>
</evidence>
<comment type="similarity">
    <text evidence="1">Belongs to the UPF0111 family.</text>
</comment>
<feature type="non-terminal residue" evidence="2">
    <location>
        <position position="1"/>
    </location>
</feature>
<dbReference type="AlphaFoldDB" id="A0A382SKT7"/>
<name>A0A382SKT7_9ZZZZ</name>
<dbReference type="InterPro" id="IPR002727">
    <property type="entry name" value="DUF47"/>
</dbReference>
<dbReference type="Gene3D" id="1.20.58.220">
    <property type="entry name" value="Phosphate transport system protein phou homolog 2, domain 2"/>
    <property type="match status" value="1"/>
</dbReference>
<reference evidence="2" key="1">
    <citation type="submission" date="2018-05" db="EMBL/GenBank/DDBJ databases">
        <authorList>
            <person name="Lanie J.A."/>
            <person name="Ng W.-L."/>
            <person name="Kazmierczak K.M."/>
            <person name="Andrzejewski T.M."/>
            <person name="Davidsen T.M."/>
            <person name="Wayne K.J."/>
            <person name="Tettelin H."/>
            <person name="Glass J.I."/>
            <person name="Rusch D."/>
            <person name="Podicherti R."/>
            <person name="Tsui H.-C.T."/>
            <person name="Winkler M.E."/>
        </authorList>
    </citation>
    <scope>NUCLEOTIDE SEQUENCE</scope>
</reference>
<evidence type="ECO:0000256" key="1">
    <source>
        <dbReference type="ARBA" id="ARBA00008591"/>
    </source>
</evidence>
<dbReference type="InterPro" id="IPR038078">
    <property type="entry name" value="PhoU-like_sf"/>
</dbReference>
<protein>
    <recommendedName>
        <fullName evidence="3">PhoU domain-containing protein</fullName>
    </recommendedName>
</protein>
<proteinExistence type="inferred from homology"/>
<dbReference type="Pfam" id="PF01865">
    <property type="entry name" value="PhoU_div"/>
    <property type="match status" value="1"/>
</dbReference>